<proteinExistence type="predicted"/>
<comment type="caution">
    <text evidence="3">The sequence shown here is derived from an EMBL/GenBank/DDBJ whole genome shotgun (WGS) entry which is preliminary data.</text>
</comment>
<accession>A0A4Q1YGX7</accession>
<dbReference type="Proteomes" id="UP000305511">
    <property type="component" value="Unassembled WGS sequence"/>
</dbReference>
<evidence type="ECO:0000313" key="3">
    <source>
        <dbReference type="EMBL" id="TKK55065.1"/>
    </source>
</evidence>
<dbReference type="AlphaFoldDB" id="A0A4Q1YGX7"/>
<keyword evidence="2" id="KW-0472">Membrane</keyword>
<keyword evidence="2" id="KW-0812">Transmembrane</keyword>
<feature type="transmembrane region" description="Helical" evidence="2">
    <location>
        <begin position="20"/>
        <end position="41"/>
    </location>
</feature>
<dbReference type="EMBL" id="SIYF01000797">
    <property type="protein sequence ID" value="TKK55065.1"/>
    <property type="molecule type" value="Genomic_DNA"/>
</dbReference>
<protein>
    <submittedName>
        <fullName evidence="3">Uncharacterized protein</fullName>
    </submittedName>
</protein>
<dbReference type="RefSeq" id="WP_073340289.1">
    <property type="nucleotide sequence ID" value="NZ_CP097487.1"/>
</dbReference>
<keyword evidence="1" id="KW-0175">Coiled coil</keyword>
<feature type="coiled-coil region" evidence="1">
    <location>
        <begin position="145"/>
        <end position="172"/>
    </location>
</feature>
<evidence type="ECO:0000313" key="4">
    <source>
        <dbReference type="Proteomes" id="UP000305511"/>
    </source>
</evidence>
<reference evidence="3 4" key="1">
    <citation type="submission" date="2019-02" db="EMBL/GenBank/DDBJ databases">
        <title>Bacteria dissemination in different level of health care in South Africa: the effectiveness of infections prevention and control.</title>
        <authorList>
            <person name="Shobo C."/>
            <person name="Amoako D.G."/>
            <person name="Allam M."/>
            <person name="Ismail A."/>
            <person name="Bester L.A."/>
            <person name="Essack S.Y."/>
        </authorList>
    </citation>
    <scope>NUCLEOTIDE SEQUENCE [LARGE SCALE GENOMIC DNA]</scope>
    <source>
        <strain evidence="3 4">2SIL2</strain>
    </source>
</reference>
<name>A0A4Q1YGX7_ENTFL</name>
<keyword evidence="2" id="KW-1133">Transmembrane helix</keyword>
<evidence type="ECO:0000256" key="1">
    <source>
        <dbReference type="SAM" id="Coils"/>
    </source>
</evidence>
<organism evidence="3 4">
    <name type="scientific">Enterococcus faecalis</name>
    <name type="common">Streptococcus faecalis</name>
    <dbReference type="NCBI Taxonomy" id="1351"/>
    <lineage>
        <taxon>Bacteria</taxon>
        <taxon>Bacillati</taxon>
        <taxon>Bacillota</taxon>
        <taxon>Bacilli</taxon>
        <taxon>Lactobacillales</taxon>
        <taxon>Enterococcaceae</taxon>
        <taxon>Enterococcus</taxon>
    </lineage>
</organism>
<sequence length="177" mass="20819">MNKLISKIGEFFNTEIQPTIGGQLLWLVATVLVTLIVTLFFSQTGKIIKKVFIFIKKKILEVYNSPSNQNRRLYKKIKKSLKKPIESKPIPFPDGVPLKLQREFLKAKAEGRKLSYEPLHDIIVKYELEYPQRLEEYYVLHPEEKKKDEEVQKNMQETLNKASEQLQELSNFILPRK</sequence>
<gene>
    <name evidence="3" type="ORF">EY666_19940</name>
</gene>
<evidence type="ECO:0000256" key="2">
    <source>
        <dbReference type="SAM" id="Phobius"/>
    </source>
</evidence>